<name>A0A284R751_ARMOS</name>
<feature type="compositionally biased region" description="Basic and acidic residues" evidence="1">
    <location>
        <begin position="214"/>
        <end position="223"/>
    </location>
</feature>
<feature type="region of interest" description="Disordered" evidence="1">
    <location>
        <begin position="206"/>
        <end position="263"/>
    </location>
</feature>
<dbReference type="Proteomes" id="UP000219338">
    <property type="component" value="Unassembled WGS sequence"/>
</dbReference>
<evidence type="ECO:0000313" key="2">
    <source>
        <dbReference type="EMBL" id="SJL04547.1"/>
    </source>
</evidence>
<feature type="compositionally biased region" description="Polar residues" evidence="1">
    <location>
        <begin position="230"/>
        <end position="253"/>
    </location>
</feature>
<feature type="compositionally biased region" description="Acidic residues" evidence="1">
    <location>
        <begin position="254"/>
        <end position="263"/>
    </location>
</feature>
<dbReference type="OrthoDB" id="2879861at2759"/>
<sequence length="263" mass="28939">MSSAAPPSQRGHCVQVTDNIYYCRCLNFAPHASPLQDQFACATCGHSIHTHVGHLPGFVHRPPVSHYAYVLERTPTTQQRTCMMQLVGHTADLNPHRSPSLNQYLQELFEAGSQPEQGPPPHTNITKPSGDMVKGLVAPAELIASRHPTIPDPYHPTDWAYRMPFFTGSKAPASADSSSEVVPLYAPRATHPHPNINLLPAYTQADTSSSLDDSTQHQEHMVSDSDYGIRQTNAIAENSTVQQDRQSDKSIVQSDDEAHESPY</sequence>
<dbReference type="EMBL" id="FUEG01000005">
    <property type="protein sequence ID" value="SJL04547.1"/>
    <property type="molecule type" value="Genomic_DNA"/>
</dbReference>
<proteinExistence type="predicted"/>
<gene>
    <name evidence="2" type="ORF">ARMOST_07914</name>
</gene>
<protein>
    <submittedName>
        <fullName evidence="2">Uncharacterized protein</fullName>
    </submittedName>
</protein>
<dbReference type="AlphaFoldDB" id="A0A284R751"/>
<organism evidence="2 3">
    <name type="scientific">Armillaria ostoyae</name>
    <name type="common">Armillaria root rot fungus</name>
    <dbReference type="NCBI Taxonomy" id="47428"/>
    <lineage>
        <taxon>Eukaryota</taxon>
        <taxon>Fungi</taxon>
        <taxon>Dikarya</taxon>
        <taxon>Basidiomycota</taxon>
        <taxon>Agaricomycotina</taxon>
        <taxon>Agaricomycetes</taxon>
        <taxon>Agaricomycetidae</taxon>
        <taxon>Agaricales</taxon>
        <taxon>Marasmiineae</taxon>
        <taxon>Physalacriaceae</taxon>
        <taxon>Armillaria</taxon>
    </lineage>
</organism>
<reference evidence="3" key="1">
    <citation type="journal article" date="2017" name="Nat. Ecol. Evol.">
        <title>Genome expansion and lineage-specific genetic innovations in the forest pathogenic fungi Armillaria.</title>
        <authorList>
            <person name="Sipos G."/>
            <person name="Prasanna A.N."/>
            <person name="Walter M.C."/>
            <person name="O'Connor E."/>
            <person name="Balint B."/>
            <person name="Krizsan K."/>
            <person name="Kiss B."/>
            <person name="Hess J."/>
            <person name="Varga T."/>
            <person name="Slot J."/>
            <person name="Riley R."/>
            <person name="Boka B."/>
            <person name="Rigling D."/>
            <person name="Barry K."/>
            <person name="Lee J."/>
            <person name="Mihaltcheva S."/>
            <person name="LaButti K."/>
            <person name="Lipzen A."/>
            <person name="Waldron R."/>
            <person name="Moloney N.M."/>
            <person name="Sperisen C."/>
            <person name="Kredics L."/>
            <person name="Vagvoelgyi C."/>
            <person name="Patrignani A."/>
            <person name="Fitzpatrick D."/>
            <person name="Nagy I."/>
            <person name="Doyle S."/>
            <person name="Anderson J.B."/>
            <person name="Grigoriev I.V."/>
            <person name="Gueldener U."/>
            <person name="Muensterkoetter M."/>
            <person name="Nagy L.G."/>
        </authorList>
    </citation>
    <scope>NUCLEOTIDE SEQUENCE [LARGE SCALE GENOMIC DNA]</scope>
    <source>
        <strain evidence="3">C18/9</strain>
    </source>
</reference>
<dbReference type="OMA" id="HPHPNIN"/>
<evidence type="ECO:0000313" key="3">
    <source>
        <dbReference type="Proteomes" id="UP000219338"/>
    </source>
</evidence>
<evidence type="ECO:0000256" key="1">
    <source>
        <dbReference type="SAM" id="MobiDB-lite"/>
    </source>
</evidence>
<keyword evidence="3" id="KW-1185">Reference proteome</keyword>
<accession>A0A284R751</accession>